<evidence type="ECO:0000256" key="9">
    <source>
        <dbReference type="PROSITE-ProRule" id="PRU00042"/>
    </source>
</evidence>
<dbReference type="GeneID" id="36553815"/>
<evidence type="ECO:0000256" key="8">
    <source>
        <dbReference type="ARBA" id="ARBA00023242"/>
    </source>
</evidence>
<evidence type="ECO:0000259" key="11">
    <source>
        <dbReference type="PROSITE" id="PS50157"/>
    </source>
</evidence>
<dbReference type="GO" id="GO:0000785">
    <property type="term" value="C:chromatin"/>
    <property type="evidence" value="ECO:0007669"/>
    <property type="project" value="TreeGrafter"/>
</dbReference>
<dbReference type="InterPro" id="IPR036236">
    <property type="entry name" value="Znf_C2H2_sf"/>
</dbReference>
<dbReference type="InterPro" id="IPR007219">
    <property type="entry name" value="XnlR_reg_dom"/>
</dbReference>
<keyword evidence="13" id="KW-1185">Reference proteome</keyword>
<name>A0A2I2GLK3_9EURO</name>
<evidence type="ECO:0000256" key="7">
    <source>
        <dbReference type="ARBA" id="ARBA00023163"/>
    </source>
</evidence>
<dbReference type="RefSeq" id="XP_024709058.1">
    <property type="nucleotide sequence ID" value="XM_024846116.1"/>
</dbReference>
<dbReference type="Pfam" id="PF04082">
    <property type="entry name" value="Fungal_trans"/>
    <property type="match status" value="1"/>
</dbReference>
<evidence type="ECO:0000256" key="2">
    <source>
        <dbReference type="ARBA" id="ARBA00022723"/>
    </source>
</evidence>
<keyword evidence="7" id="KW-0804">Transcription</keyword>
<organism evidence="12 13">
    <name type="scientific">Aspergillus steynii IBT 23096</name>
    <dbReference type="NCBI Taxonomy" id="1392250"/>
    <lineage>
        <taxon>Eukaryota</taxon>
        <taxon>Fungi</taxon>
        <taxon>Dikarya</taxon>
        <taxon>Ascomycota</taxon>
        <taxon>Pezizomycotina</taxon>
        <taxon>Eurotiomycetes</taxon>
        <taxon>Eurotiomycetidae</taxon>
        <taxon>Eurotiales</taxon>
        <taxon>Aspergillaceae</taxon>
        <taxon>Aspergillus</taxon>
        <taxon>Aspergillus subgen. Circumdati</taxon>
    </lineage>
</organism>
<protein>
    <recommendedName>
        <fullName evidence="11">C2H2-type domain-containing protein</fullName>
    </recommendedName>
</protein>
<dbReference type="FunFam" id="3.30.160.60:FF:002343">
    <property type="entry name" value="Zinc finger protein 33A"/>
    <property type="match status" value="1"/>
</dbReference>
<gene>
    <name evidence="12" type="ORF">P170DRAFT_396402</name>
</gene>
<dbReference type="PANTHER" id="PTHR40626:SF14">
    <property type="entry name" value="C2H2 TYPE ZINC FINGER DOMAIN PROTEIN (AFU_ORTHOLOGUE AFUA_1G02360)"/>
    <property type="match status" value="1"/>
</dbReference>
<dbReference type="GO" id="GO:0005634">
    <property type="term" value="C:nucleus"/>
    <property type="evidence" value="ECO:0007669"/>
    <property type="project" value="UniProtKB-SubCell"/>
</dbReference>
<dbReference type="PROSITE" id="PS50157">
    <property type="entry name" value="ZINC_FINGER_C2H2_2"/>
    <property type="match status" value="2"/>
</dbReference>
<dbReference type="Gene3D" id="3.30.160.60">
    <property type="entry name" value="Classic Zinc Finger"/>
    <property type="match status" value="2"/>
</dbReference>
<evidence type="ECO:0000313" key="12">
    <source>
        <dbReference type="EMBL" id="PLB53756.1"/>
    </source>
</evidence>
<keyword evidence="6" id="KW-0805">Transcription regulation</keyword>
<evidence type="ECO:0000256" key="6">
    <source>
        <dbReference type="ARBA" id="ARBA00023015"/>
    </source>
</evidence>
<keyword evidence="5" id="KW-0862">Zinc</keyword>
<dbReference type="GO" id="GO:0000981">
    <property type="term" value="F:DNA-binding transcription factor activity, RNA polymerase II-specific"/>
    <property type="evidence" value="ECO:0007669"/>
    <property type="project" value="InterPro"/>
</dbReference>
<dbReference type="Pfam" id="PF00096">
    <property type="entry name" value="zf-C2H2"/>
    <property type="match status" value="2"/>
</dbReference>
<dbReference type="OrthoDB" id="3945418at2759"/>
<evidence type="ECO:0000256" key="3">
    <source>
        <dbReference type="ARBA" id="ARBA00022737"/>
    </source>
</evidence>
<dbReference type="GO" id="GO:0000978">
    <property type="term" value="F:RNA polymerase II cis-regulatory region sequence-specific DNA binding"/>
    <property type="evidence" value="ECO:0007669"/>
    <property type="project" value="InterPro"/>
</dbReference>
<feature type="domain" description="C2H2-type" evidence="11">
    <location>
        <begin position="44"/>
        <end position="71"/>
    </location>
</feature>
<dbReference type="Proteomes" id="UP000234275">
    <property type="component" value="Unassembled WGS sequence"/>
</dbReference>
<keyword evidence="8" id="KW-0539">Nucleus</keyword>
<reference evidence="12 13" key="1">
    <citation type="submission" date="2016-12" db="EMBL/GenBank/DDBJ databases">
        <title>The genomes of Aspergillus section Nigri reveals drivers in fungal speciation.</title>
        <authorList>
            <consortium name="DOE Joint Genome Institute"/>
            <person name="Vesth T.C."/>
            <person name="Nybo J."/>
            <person name="Theobald S."/>
            <person name="Brandl J."/>
            <person name="Frisvad J.C."/>
            <person name="Nielsen K.F."/>
            <person name="Lyhne E.K."/>
            <person name="Kogle M.E."/>
            <person name="Kuo A."/>
            <person name="Riley R."/>
            <person name="Clum A."/>
            <person name="Nolan M."/>
            <person name="Lipzen A."/>
            <person name="Salamov A."/>
            <person name="Henrissat B."/>
            <person name="Wiebenga A."/>
            <person name="De Vries R.P."/>
            <person name="Grigoriev I.V."/>
            <person name="Mortensen U.H."/>
            <person name="Andersen M.R."/>
            <person name="Baker S.E."/>
        </authorList>
    </citation>
    <scope>NUCLEOTIDE SEQUENCE [LARGE SCALE GENOMIC DNA]</scope>
    <source>
        <strain evidence="12 13">IBT 23096</strain>
    </source>
</reference>
<evidence type="ECO:0000256" key="4">
    <source>
        <dbReference type="ARBA" id="ARBA00022771"/>
    </source>
</evidence>
<comment type="caution">
    <text evidence="12">The sequence shown here is derived from an EMBL/GenBank/DDBJ whole genome shotgun (WGS) entry which is preliminary data.</text>
</comment>
<proteinExistence type="predicted"/>
<dbReference type="GO" id="GO:0008270">
    <property type="term" value="F:zinc ion binding"/>
    <property type="evidence" value="ECO:0007669"/>
    <property type="project" value="UniProtKB-KW"/>
</dbReference>
<dbReference type="EMBL" id="MSFO01000001">
    <property type="protein sequence ID" value="PLB53756.1"/>
    <property type="molecule type" value="Genomic_DNA"/>
</dbReference>
<feature type="region of interest" description="Disordered" evidence="10">
    <location>
        <begin position="156"/>
        <end position="177"/>
    </location>
</feature>
<dbReference type="PANTHER" id="PTHR40626">
    <property type="entry name" value="MIP31509P"/>
    <property type="match status" value="1"/>
</dbReference>
<comment type="subcellular location">
    <subcellularLocation>
        <location evidence="1">Nucleus</location>
    </subcellularLocation>
</comment>
<dbReference type="VEuPathDB" id="FungiDB:P170DRAFT_396402"/>
<dbReference type="SMART" id="SM00355">
    <property type="entry name" value="ZnF_C2H2"/>
    <property type="match status" value="2"/>
</dbReference>
<dbReference type="GO" id="GO:0006351">
    <property type="term" value="P:DNA-templated transcription"/>
    <property type="evidence" value="ECO:0007669"/>
    <property type="project" value="InterPro"/>
</dbReference>
<dbReference type="InterPro" id="IPR051059">
    <property type="entry name" value="VerF-like"/>
</dbReference>
<dbReference type="CDD" id="cd12148">
    <property type="entry name" value="fungal_TF_MHR"/>
    <property type="match status" value="1"/>
</dbReference>
<feature type="region of interest" description="Disordered" evidence="10">
    <location>
        <begin position="64"/>
        <end position="106"/>
    </location>
</feature>
<dbReference type="SUPFAM" id="SSF57667">
    <property type="entry name" value="beta-beta-alpha zinc fingers"/>
    <property type="match status" value="1"/>
</dbReference>
<keyword evidence="4 9" id="KW-0863">Zinc-finger</keyword>
<keyword evidence="3" id="KW-0677">Repeat</keyword>
<dbReference type="AlphaFoldDB" id="A0A2I2GLK3"/>
<feature type="compositionally biased region" description="Polar residues" evidence="10">
    <location>
        <begin position="68"/>
        <end position="98"/>
    </location>
</feature>
<evidence type="ECO:0000256" key="10">
    <source>
        <dbReference type="SAM" id="MobiDB-lite"/>
    </source>
</evidence>
<evidence type="ECO:0000256" key="5">
    <source>
        <dbReference type="ARBA" id="ARBA00022833"/>
    </source>
</evidence>
<feature type="compositionally biased region" description="Basic and acidic residues" evidence="10">
    <location>
        <begin position="167"/>
        <end position="176"/>
    </location>
</feature>
<keyword evidence="2" id="KW-0479">Metal-binding</keyword>
<accession>A0A2I2GLK3</accession>
<evidence type="ECO:0000256" key="1">
    <source>
        <dbReference type="ARBA" id="ARBA00004123"/>
    </source>
</evidence>
<dbReference type="InterPro" id="IPR013087">
    <property type="entry name" value="Znf_C2H2_type"/>
</dbReference>
<dbReference type="STRING" id="1392250.A0A2I2GLK3"/>
<sequence>MPAMDRKAGSSSAKKFHCSQCSRSYTKLEHLLRHQRTHSNSKPFQCNQCGRSFGRKDVLGRHERLHASQPQQANSSPETTRPVTSHETLSEMPGSSSLEAPGLLDIPSFEQPDLSINHDMMECDNLLEWLMPDFLGSSDIPLPSIDYFHHLNPRAPPESGFPTTDDLQGHSPHEPGKTAVQQSYRLIDDLTKRFHTELHQSGITTEFLDFCLTEFFGRISPCFPVIHEPTFTPKETLPPLLLNMVALGSLFVCHPGSLEKGETLWRLGHIAVATSWQTLIGLRGPRDSCDGVQLVLTALLGQTYALLSRNEDIRTTALVWHGLGFYWARVSGMYAVEDLQQDEIPCAESCEPEKNAAWRRWAAIEVQRRSILGHYIIDGLISQTSGSPASARHLINSLVASCSDGAFSAKTADDWIVEMKKSTSSRKPFNEIFVSIFSSDYSANPLSLPRFSISVVLEGIQSLIADLRETSGPVVGSISKQQIIKALINLYENNLSGQKSADDIALLLRWHTICLELSTPSVLLYRELCQAYGIPESLTDQATKANHGNEPLHLSQWASSTNATRGILHAIAISKLLHHISLKQAHAPHIPASIFASGMTIGGYCLANGKVAILPRDLVWRDVWHAVLSGNVSLPPESTESSNLQQTLGKSSHPVHLPQELNSLLIGLRTIASRWSISSHLDRVIQHLSELARNSPSV</sequence>
<feature type="domain" description="C2H2-type" evidence="11">
    <location>
        <begin position="16"/>
        <end position="43"/>
    </location>
</feature>
<dbReference type="PROSITE" id="PS00028">
    <property type="entry name" value="ZINC_FINGER_C2H2_1"/>
    <property type="match status" value="2"/>
</dbReference>
<evidence type="ECO:0000313" key="13">
    <source>
        <dbReference type="Proteomes" id="UP000234275"/>
    </source>
</evidence>